<dbReference type="RefSeq" id="WP_192771342.1">
    <property type="nucleotide sequence ID" value="NZ_JADBEB010000001.1"/>
</dbReference>
<dbReference type="EMBL" id="JADBEB010000001">
    <property type="protein sequence ID" value="MBE1492436.1"/>
    <property type="molecule type" value="Genomic_DNA"/>
</dbReference>
<dbReference type="SUPFAM" id="SSF52540">
    <property type="entry name" value="P-loop containing nucleoside triphosphate hydrolases"/>
    <property type="match status" value="1"/>
</dbReference>
<name>A0A927RC98_9ACTN</name>
<comment type="caution">
    <text evidence="1">The sequence shown here is derived from an EMBL/GenBank/DDBJ whole genome shotgun (WGS) entry which is preliminary data.</text>
</comment>
<evidence type="ECO:0000313" key="2">
    <source>
        <dbReference type="Proteomes" id="UP000649753"/>
    </source>
</evidence>
<proteinExistence type="predicted"/>
<protein>
    <submittedName>
        <fullName evidence="1">Uncharacterized protein</fullName>
    </submittedName>
</protein>
<dbReference type="Proteomes" id="UP000649753">
    <property type="component" value="Unassembled WGS sequence"/>
</dbReference>
<keyword evidence="2" id="KW-1185">Reference proteome</keyword>
<evidence type="ECO:0000313" key="1">
    <source>
        <dbReference type="EMBL" id="MBE1492436.1"/>
    </source>
</evidence>
<accession>A0A927RC98</accession>
<dbReference type="AlphaFoldDB" id="A0A927RC98"/>
<sequence length="222" mass="25291">MRWDPFSTLRRALWIGGGQWAGKSTVAGILAEEYGLTHYHYDYHDARGHHDRRLARRIRRGEAPTEPDPEAIWIEATPAEMVRKALAEFVERFEWVQDDLRALVSPRPILADGWGLRPELVASITESTDRMVVMVPTEEFRQHQLDRLPRAGDVGSRVSDPRLAQRNRIERDRLIAEDAVRNAGRLNIAVIEVDGTRDARSVADLVAARFAPFLPERVDGVR</sequence>
<organism evidence="1 2">
    <name type="scientific">Plantactinospora soyae</name>
    <dbReference type="NCBI Taxonomy" id="1544732"/>
    <lineage>
        <taxon>Bacteria</taxon>
        <taxon>Bacillati</taxon>
        <taxon>Actinomycetota</taxon>
        <taxon>Actinomycetes</taxon>
        <taxon>Micromonosporales</taxon>
        <taxon>Micromonosporaceae</taxon>
        <taxon>Plantactinospora</taxon>
    </lineage>
</organism>
<reference evidence="1" key="1">
    <citation type="submission" date="2020-10" db="EMBL/GenBank/DDBJ databases">
        <title>Sequencing the genomes of 1000 actinobacteria strains.</title>
        <authorList>
            <person name="Klenk H.-P."/>
        </authorList>
    </citation>
    <scope>NUCLEOTIDE SEQUENCE</scope>
    <source>
        <strain evidence="1">DSM 46832</strain>
    </source>
</reference>
<gene>
    <name evidence="1" type="ORF">H4W31_008074</name>
</gene>
<dbReference type="Gene3D" id="3.40.50.300">
    <property type="entry name" value="P-loop containing nucleotide triphosphate hydrolases"/>
    <property type="match status" value="1"/>
</dbReference>
<dbReference type="InterPro" id="IPR027417">
    <property type="entry name" value="P-loop_NTPase"/>
</dbReference>